<dbReference type="GO" id="GO:0016020">
    <property type="term" value="C:membrane"/>
    <property type="evidence" value="ECO:0007669"/>
    <property type="project" value="TreeGrafter"/>
</dbReference>
<evidence type="ECO:0000256" key="3">
    <source>
        <dbReference type="RuleBase" id="RU000363"/>
    </source>
</evidence>
<comment type="similarity">
    <text evidence="1 3">Belongs to the short-chain dehydrogenases/reductases (SDR) family.</text>
</comment>
<dbReference type="Pfam" id="PF00106">
    <property type="entry name" value="adh_short"/>
    <property type="match status" value="1"/>
</dbReference>
<dbReference type="InterPro" id="IPR036291">
    <property type="entry name" value="NAD(P)-bd_dom_sf"/>
</dbReference>
<comment type="caution">
    <text evidence="4">The sequence shown here is derived from an EMBL/GenBank/DDBJ whole genome shotgun (WGS) entry which is preliminary data.</text>
</comment>
<keyword evidence="2" id="KW-0560">Oxidoreductase</keyword>
<dbReference type="AlphaFoldDB" id="A0A556M9N4"/>
<dbReference type="EMBL" id="VLPK01000006">
    <property type="protein sequence ID" value="TSJ36602.1"/>
    <property type="molecule type" value="Genomic_DNA"/>
</dbReference>
<dbReference type="SUPFAM" id="SSF51735">
    <property type="entry name" value="NAD(P)-binding Rossmann-fold domains"/>
    <property type="match status" value="1"/>
</dbReference>
<reference evidence="4 5" key="1">
    <citation type="submission" date="2019-07" db="EMBL/GenBank/DDBJ databases">
        <authorList>
            <person name="Huq M.A."/>
        </authorList>
    </citation>
    <scope>NUCLEOTIDE SEQUENCE [LARGE SCALE GENOMIC DNA]</scope>
    <source>
        <strain evidence="4 5">MAH-19</strain>
    </source>
</reference>
<dbReference type="InterPro" id="IPR002347">
    <property type="entry name" value="SDR_fam"/>
</dbReference>
<dbReference type="PRINTS" id="PR00081">
    <property type="entry name" value="GDHRDH"/>
</dbReference>
<evidence type="ECO:0000256" key="2">
    <source>
        <dbReference type="ARBA" id="ARBA00023002"/>
    </source>
</evidence>
<dbReference type="Proteomes" id="UP000318733">
    <property type="component" value="Unassembled WGS sequence"/>
</dbReference>
<sequence length="255" mass="26987">MKLKNAKVLITGGSEGIGKGLAARLLAAGCTVMVTGRNEAKLKEAAAELPGLLIYQNDIGNPEEREKLAMYLEQTLPGLNILINNAGIQRRIGLAADNASWSERQAEIDILLSGPIHLNHLLIPVLLADGKNALIVNVTSGGAYIPQAFAPVYSACKAALHHYTLILRHALSATGCRVAELIPPAVQTALAGPGLDHGASLDAFCNQVFSGLFTDDRDEVGFGPTADLKVEINGQSQAALFLNSASRFPPDLYSR</sequence>
<dbReference type="PROSITE" id="PS00061">
    <property type="entry name" value="ADH_SHORT"/>
    <property type="match status" value="1"/>
</dbReference>
<dbReference type="InterPro" id="IPR020904">
    <property type="entry name" value="Sc_DH/Rdtase_CS"/>
</dbReference>
<evidence type="ECO:0000256" key="1">
    <source>
        <dbReference type="ARBA" id="ARBA00006484"/>
    </source>
</evidence>
<dbReference type="Gene3D" id="3.40.50.720">
    <property type="entry name" value="NAD(P)-binding Rossmann-like Domain"/>
    <property type="match status" value="1"/>
</dbReference>
<organism evidence="4 5">
    <name type="scientific">Mucilaginibacter corticis</name>
    <dbReference type="NCBI Taxonomy" id="2597670"/>
    <lineage>
        <taxon>Bacteria</taxon>
        <taxon>Pseudomonadati</taxon>
        <taxon>Bacteroidota</taxon>
        <taxon>Sphingobacteriia</taxon>
        <taxon>Sphingobacteriales</taxon>
        <taxon>Sphingobacteriaceae</taxon>
        <taxon>Mucilaginibacter</taxon>
    </lineage>
</organism>
<accession>A0A556M9N4</accession>
<dbReference type="RefSeq" id="WP_144250570.1">
    <property type="nucleotide sequence ID" value="NZ_VLPK01000006.1"/>
</dbReference>
<keyword evidence="5" id="KW-1185">Reference proteome</keyword>
<dbReference type="PRINTS" id="PR00080">
    <property type="entry name" value="SDRFAMILY"/>
</dbReference>
<gene>
    <name evidence="4" type="ORF">FO440_22505</name>
</gene>
<dbReference type="OrthoDB" id="9810734at2"/>
<dbReference type="GO" id="GO:0016491">
    <property type="term" value="F:oxidoreductase activity"/>
    <property type="evidence" value="ECO:0007669"/>
    <property type="project" value="UniProtKB-KW"/>
</dbReference>
<evidence type="ECO:0000313" key="4">
    <source>
        <dbReference type="EMBL" id="TSJ36602.1"/>
    </source>
</evidence>
<evidence type="ECO:0000313" key="5">
    <source>
        <dbReference type="Proteomes" id="UP000318733"/>
    </source>
</evidence>
<dbReference type="PANTHER" id="PTHR44196">
    <property type="entry name" value="DEHYDROGENASE/REDUCTASE SDR FAMILY MEMBER 7B"/>
    <property type="match status" value="1"/>
</dbReference>
<name>A0A556M9N4_9SPHI</name>
<dbReference type="PANTHER" id="PTHR44196:SF1">
    <property type="entry name" value="DEHYDROGENASE_REDUCTASE SDR FAMILY MEMBER 7B"/>
    <property type="match status" value="1"/>
</dbReference>
<proteinExistence type="inferred from homology"/>
<protein>
    <submittedName>
        <fullName evidence="4">SDR family NAD(P)-dependent oxidoreductase</fullName>
    </submittedName>
</protein>